<dbReference type="Proteomes" id="UP000003704">
    <property type="component" value="Unassembled WGS sequence"/>
</dbReference>
<dbReference type="AlphaFoldDB" id="I7ZJV0"/>
<dbReference type="EMBL" id="AKGD01000001">
    <property type="protein sequence ID" value="EIT72017.1"/>
    <property type="molecule type" value="Genomic_DNA"/>
</dbReference>
<comment type="caution">
    <text evidence="2">The sequence shown here is derived from an EMBL/GenBank/DDBJ whole genome shotgun (WGS) entry which is preliminary data.</text>
</comment>
<protein>
    <submittedName>
        <fullName evidence="2">Uncharacterized protein</fullName>
    </submittedName>
</protein>
<proteinExistence type="predicted"/>
<gene>
    <name evidence="2" type="ORF">WQQ_21540</name>
</gene>
<accession>I7ZJV0</accession>
<organism evidence="2 3">
    <name type="scientific">Hydrocarboniphaga effusa AP103</name>
    <dbReference type="NCBI Taxonomy" id="1172194"/>
    <lineage>
        <taxon>Bacteria</taxon>
        <taxon>Pseudomonadati</taxon>
        <taxon>Pseudomonadota</taxon>
        <taxon>Gammaproteobacteria</taxon>
        <taxon>Nevskiales</taxon>
        <taxon>Nevskiaceae</taxon>
        <taxon>Hydrocarboniphaga</taxon>
    </lineage>
</organism>
<reference evidence="2 3" key="1">
    <citation type="journal article" date="2012" name="J. Bacteriol.">
        <title>Genome Sequence of n-Alkane-Degrading Hydrocarboniphaga effusa Strain AP103T (ATCC BAA-332T).</title>
        <authorList>
            <person name="Chang H.K."/>
            <person name="Zylstra G.J."/>
            <person name="Chae J.C."/>
        </authorList>
    </citation>
    <scope>NUCLEOTIDE SEQUENCE [LARGE SCALE GENOMIC DNA]</scope>
    <source>
        <strain evidence="2 3">AP103</strain>
    </source>
</reference>
<feature type="region of interest" description="Disordered" evidence="1">
    <location>
        <begin position="126"/>
        <end position="145"/>
    </location>
</feature>
<sequence>MLHGLALMRIVRNQWSEIHPMHWPAFEEILRAKDQAEYQADPQFVHAMRDEFGPFSECAFKVQPGVPIVRYDARMHFLNGAISEIYTQINALVGDREGLMYTMEDVLSIAPTPILQKAANLWPPSKSPALPLDTLPQGDPSDETT</sequence>
<evidence type="ECO:0000313" key="3">
    <source>
        <dbReference type="Proteomes" id="UP000003704"/>
    </source>
</evidence>
<evidence type="ECO:0000256" key="1">
    <source>
        <dbReference type="SAM" id="MobiDB-lite"/>
    </source>
</evidence>
<keyword evidence="3" id="KW-1185">Reference proteome</keyword>
<evidence type="ECO:0000313" key="2">
    <source>
        <dbReference type="EMBL" id="EIT72017.1"/>
    </source>
</evidence>
<dbReference type="STRING" id="1172194.WQQ_21540"/>
<name>I7ZJV0_9GAMM</name>